<organism evidence="2 3">
    <name type="scientific">Elasticomyces elasticus</name>
    <dbReference type="NCBI Taxonomy" id="574655"/>
    <lineage>
        <taxon>Eukaryota</taxon>
        <taxon>Fungi</taxon>
        <taxon>Dikarya</taxon>
        <taxon>Ascomycota</taxon>
        <taxon>Pezizomycotina</taxon>
        <taxon>Dothideomycetes</taxon>
        <taxon>Dothideomycetidae</taxon>
        <taxon>Mycosphaerellales</taxon>
        <taxon>Teratosphaeriaceae</taxon>
        <taxon>Elasticomyces</taxon>
    </lineage>
</organism>
<name>A0AAN7W7I4_9PEZI</name>
<gene>
    <name evidence="2" type="ORF">LTR97_007768</name>
</gene>
<feature type="compositionally biased region" description="Polar residues" evidence="1">
    <location>
        <begin position="128"/>
        <end position="147"/>
    </location>
</feature>
<evidence type="ECO:0000313" key="3">
    <source>
        <dbReference type="Proteomes" id="UP001310594"/>
    </source>
</evidence>
<feature type="region of interest" description="Disordered" evidence="1">
    <location>
        <begin position="77"/>
        <end position="167"/>
    </location>
</feature>
<evidence type="ECO:0000313" key="2">
    <source>
        <dbReference type="EMBL" id="KAK5696466.1"/>
    </source>
</evidence>
<accession>A0AAN7W7I4</accession>
<dbReference type="Proteomes" id="UP001310594">
    <property type="component" value="Unassembled WGS sequence"/>
</dbReference>
<sequence>MAGGLGEAQLQQLLRLTCAENERLLNENQTSKNETKALKCENEALQLEARTLENDGKLLKEENRALKAKVATLEEEKDMLRLGGHAQGNPRGMRRREQQVPQSKEQVLKVENGASTAESGSLKERQRQVGSAQRKTHAAQVQENSLPPLQDDVDPNDASGSSHPDRQLKRIIIKIDSDDDDLEVQQTKKIRYSTAETRNWKQSDGSRSILSAMGKQSQAFNLSAIHQQNTDVDDSNADNATLAANHNNSATPGRARSASLLDTTVERSNIVATGTNAVEPEVDLAKVPADHNN</sequence>
<protein>
    <submittedName>
        <fullName evidence="2">Uncharacterized protein</fullName>
    </submittedName>
</protein>
<evidence type="ECO:0000256" key="1">
    <source>
        <dbReference type="SAM" id="MobiDB-lite"/>
    </source>
</evidence>
<comment type="caution">
    <text evidence="2">The sequence shown here is derived from an EMBL/GenBank/DDBJ whole genome shotgun (WGS) entry which is preliminary data.</text>
</comment>
<dbReference type="EMBL" id="JAVRQU010000012">
    <property type="protein sequence ID" value="KAK5696466.1"/>
    <property type="molecule type" value="Genomic_DNA"/>
</dbReference>
<proteinExistence type="predicted"/>
<reference evidence="2" key="1">
    <citation type="submission" date="2023-08" db="EMBL/GenBank/DDBJ databases">
        <title>Black Yeasts Isolated from many extreme environments.</title>
        <authorList>
            <person name="Coleine C."/>
            <person name="Stajich J.E."/>
            <person name="Selbmann L."/>
        </authorList>
    </citation>
    <scope>NUCLEOTIDE SEQUENCE</scope>
    <source>
        <strain evidence="2">CCFEE 5810</strain>
    </source>
</reference>
<dbReference type="AlphaFoldDB" id="A0AAN7W7I4"/>